<feature type="transmembrane region" description="Helical" evidence="6">
    <location>
        <begin position="237"/>
        <end position="256"/>
    </location>
</feature>
<dbReference type="CDD" id="cd01115">
    <property type="entry name" value="SLC13_permease"/>
    <property type="match status" value="1"/>
</dbReference>
<feature type="transmembrane region" description="Helical" evidence="6">
    <location>
        <begin position="300"/>
        <end position="320"/>
    </location>
</feature>
<protein>
    <submittedName>
        <fullName evidence="8">SLC13/DASS family transporter</fullName>
    </submittedName>
</protein>
<name>A0A7V5HMM9_UNCW3</name>
<evidence type="ECO:0000256" key="6">
    <source>
        <dbReference type="SAM" id="Phobius"/>
    </source>
</evidence>
<feature type="transmembrane region" description="Helical" evidence="6">
    <location>
        <begin position="129"/>
        <end position="148"/>
    </location>
</feature>
<reference evidence="8" key="1">
    <citation type="journal article" date="2020" name="mSystems">
        <title>Genome- and Community-Level Interaction Insights into Carbon Utilization and Element Cycling Functions of Hydrothermarchaeota in Hydrothermal Sediment.</title>
        <authorList>
            <person name="Zhou Z."/>
            <person name="Liu Y."/>
            <person name="Xu W."/>
            <person name="Pan J."/>
            <person name="Luo Z.H."/>
            <person name="Li M."/>
        </authorList>
    </citation>
    <scope>NUCLEOTIDE SEQUENCE [LARGE SCALE GENOMIC DNA]</scope>
    <source>
        <strain evidence="8">HyVt-96</strain>
    </source>
</reference>
<organism evidence="8">
    <name type="scientific">candidate division WOR-3 bacterium</name>
    <dbReference type="NCBI Taxonomy" id="2052148"/>
    <lineage>
        <taxon>Bacteria</taxon>
        <taxon>Bacteria division WOR-3</taxon>
    </lineage>
</organism>
<feature type="transmembrane region" description="Helical" evidence="6">
    <location>
        <begin position="6"/>
        <end position="28"/>
    </location>
</feature>
<comment type="caution">
    <text evidence="8">The sequence shown here is derived from an EMBL/GenBank/DDBJ whole genome shotgun (WGS) entry which is preliminary data.</text>
</comment>
<feature type="transmembrane region" description="Helical" evidence="6">
    <location>
        <begin position="215"/>
        <end position="231"/>
    </location>
</feature>
<comment type="subcellular location">
    <subcellularLocation>
        <location evidence="1">Membrane</location>
        <topology evidence="1">Multi-pass membrane protein</topology>
    </subcellularLocation>
</comment>
<dbReference type="GO" id="GO:0005315">
    <property type="term" value="F:phosphate transmembrane transporter activity"/>
    <property type="evidence" value="ECO:0007669"/>
    <property type="project" value="TreeGrafter"/>
</dbReference>
<evidence type="ECO:0000313" key="8">
    <source>
        <dbReference type="EMBL" id="HHF52992.1"/>
    </source>
</evidence>
<evidence type="ECO:0000256" key="4">
    <source>
        <dbReference type="ARBA" id="ARBA00022989"/>
    </source>
</evidence>
<feature type="transmembrane region" description="Helical" evidence="6">
    <location>
        <begin position="268"/>
        <end position="288"/>
    </location>
</feature>
<accession>A0A7V5HMM9</accession>
<dbReference type="Pfam" id="PF03600">
    <property type="entry name" value="CitMHS"/>
    <property type="match status" value="1"/>
</dbReference>
<feature type="domain" description="Citrate transporter-like" evidence="7">
    <location>
        <begin position="4"/>
        <end position="337"/>
    </location>
</feature>
<dbReference type="GO" id="GO:0006817">
    <property type="term" value="P:phosphate ion transport"/>
    <property type="evidence" value="ECO:0007669"/>
    <property type="project" value="TreeGrafter"/>
</dbReference>
<dbReference type="AlphaFoldDB" id="A0A7V5HMM9"/>
<dbReference type="NCBIfam" id="TIGR00785">
    <property type="entry name" value="dass"/>
    <property type="match status" value="1"/>
</dbReference>
<feature type="transmembrane region" description="Helical" evidence="6">
    <location>
        <begin position="40"/>
        <end position="59"/>
    </location>
</feature>
<dbReference type="EMBL" id="DRTX01000077">
    <property type="protein sequence ID" value="HHF52992.1"/>
    <property type="molecule type" value="Genomic_DNA"/>
</dbReference>
<dbReference type="Proteomes" id="UP000886050">
    <property type="component" value="Unassembled WGS sequence"/>
</dbReference>
<keyword evidence="5 6" id="KW-0472">Membrane</keyword>
<evidence type="ECO:0000256" key="1">
    <source>
        <dbReference type="ARBA" id="ARBA00004141"/>
    </source>
</evidence>
<proteinExistence type="predicted"/>
<dbReference type="PANTHER" id="PTHR10283">
    <property type="entry name" value="SOLUTE CARRIER FAMILY 13 MEMBER"/>
    <property type="match status" value="1"/>
</dbReference>
<feature type="transmembrane region" description="Helical" evidence="6">
    <location>
        <begin position="168"/>
        <end position="194"/>
    </location>
</feature>
<dbReference type="PANTHER" id="PTHR10283:SF92">
    <property type="entry name" value="LOW-AFFINITY PHOSPHATE TRANSPORTER PHO91"/>
    <property type="match status" value="1"/>
</dbReference>
<feature type="non-terminal residue" evidence="8">
    <location>
        <position position="1"/>
    </location>
</feature>
<keyword evidence="3 6" id="KW-0812">Transmembrane</keyword>
<dbReference type="InterPro" id="IPR004680">
    <property type="entry name" value="Cit_transptr-like_dom"/>
</dbReference>
<evidence type="ECO:0000259" key="7">
    <source>
        <dbReference type="Pfam" id="PF03600"/>
    </source>
</evidence>
<dbReference type="GO" id="GO:0005886">
    <property type="term" value="C:plasma membrane"/>
    <property type="evidence" value="ECO:0007669"/>
    <property type="project" value="TreeGrafter"/>
</dbReference>
<sequence length="406" mass="44229">VAALLWITEVVPLFVTALIILFLEAVWLKPNAPGTSLSTYLSPFFSSVILLFLGGFVLAKALETYKLDEIFAKKILQRTGTKPSSVLFGFMIVTAFLSMWMSNTAITALMIAVALPLVRKVDDKNFTKALLIGIAFSANIGGMGTPIGTPPNAIAMEALKSQGIHLSFTKWLMLALPITLLLLLVTWGILNIFFRSKSQKIEIKFEEQPVIETKGKVILITSVITALLWLTTEIHKIPSSIVALIPIIVYFSSGILERKHFNSLSWDVLILMGGGLSLGKAFNVTGLSKWLVHSIGFEHMSQYAVLAVLVIITIVLTNFMSNTSTAALIIPLALSLEANPVAFAISIALSASASMLLPVSTPPNAIAYSSGRLRVKDMFITGLVITTLMGILILTFQYFWVHLISM</sequence>
<feature type="transmembrane region" description="Helical" evidence="6">
    <location>
        <begin position="86"/>
        <end position="117"/>
    </location>
</feature>
<gene>
    <name evidence="8" type="ORF">ENL43_01340</name>
</gene>
<evidence type="ECO:0000256" key="5">
    <source>
        <dbReference type="ARBA" id="ARBA00023136"/>
    </source>
</evidence>
<dbReference type="GO" id="GO:0006797">
    <property type="term" value="P:polyphosphate metabolic process"/>
    <property type="evidence" value="ECO:0007669"/>
    <property type="project" value="TreeGrafter"/>
</dbReference>
<feature type="transmembrane region" description="Helical" evidence="6">
    <location>
        <begin position="379"/>
        <end position="401"/>
    </location>
</feature>
<keyword evidence="2" id="KW-0813">Transport</keyword>
<dbReference type="InterPro" id="IPR001898">
    <property type="entry name" value="SLC13A/DASS"/>
</dbReference>
<keyword evidence="4 6" id="KW-1133">Transmembrane helix</keyword>
<evidence type="ECO:0000256" key="3">
    <source>
        <dbReference type="ARBA" id="ARBA00022692"/>
    </source>
</evidence>
<evidence type="ECO:0000256" key="2">
    <source>
        <dbReference type="ARBA" id="ARBA00022448"/>
    </source>
</evidence>